<evidence type="ECO:0000313" key="2">
    <source>
        <dbReference type="Proteomes" id="UP000886884"/>
    </source>
</evidence>
<reference evidence="1" key="2">
    <citation type="journal article" date="2021" name="PeerJ">
        <title>Extensive microbial diversity within the chicken gut microbiome revealed by metagenomics and culture.</title>
        <authorList>
            <person name="Gilroy R."/>
            <person name="Ravi A."/>
            <person name="Getino M."/>
            <person name="Pursley I."/>
            <person name="Horton D.L."/>
            <person name="Alikhan N.F."/>
            <person name="Baker D."/>
            <person name="Gharbi K."/>
            <person name="Hall N."/>
            <person name="Watson M."/>
            <person name="Adriaenssens E.M."/>
            <person name="Foster-Nyarko E."/>
            <person name="Jarju S."/>
            <person name="Secka A."/>
            <person name="Antonio M."/>
            <person name="Oren A."/>
            <person name="Chaudhuri R.R."/>
            <person name="La Ragione R."/>
            <person name="Hildebrand F."/>
            <person name="Pallen M.J."/>
        </authorList>
    </citation>
    <scope>NUCLEOTIDE SEQUENCE</scope>
    <source>
        <strain evidence="1">CHK183-6373</strain>
    </source>
</reference>
<name>A0A9D1TBV2_9FIRM</name>
<reference evidence="1" key="1">
    <citation type="submission" date="2020-10" db="EMBL/GenBank/DDBJ databases">
        <authorList>
            <person name="Gilroy R."/>
        </authorList>
    </citation>
    <scope>NUCLEOTIDE SEQUENCE</scope>
    <source>
        <strain evidence="1">CHK183-6373</strain>
    </source>
</reference>
<sequence length="87" mass="9647">FDALCWALAELAQQGELARRDMGYDSGEMLTVERVRRQLMPAQLPEAREIVLRAIAKGLKNGEGNDSDEVDEVLAELAEQKKTDATT</sequence>
<gene>
    <name evidence="1" type="ORF">IAA64_04880</name>
</gene>
<dbReference type="AlphaFoldDB" id="A0A9D1TBV2"/>
<dbReference type="EMBL" id="DVOT01000086">
    <property type="protein sequence ID" value="HIV27279.1"/>
    <property type="molecule type" value="Genomic_DNA"/>
</dbReference>
<protein>
    <submittedName>
        <fullName evidence="1">Uncharacterized protein</fullName>
    </submittedName>
</protein>
<accession>A0A9D1TBV2</accession>
<dbReference type="Proteomes" id="UP000886884">
    <property type="component" value="Unassembled WGS sequence"/>
</dbReference>
<proteinExistence type="predicted"/>
<feature type="non-terminal residue" evidence="1">
    <location>
        <position position="1"/>
    </location>
</feature>
<evidence type="ECO:0000313" key="1">
    <source>
        <dbReference type="EMBL" id="HIV27279.1"/>
    </source>
</evidence>
<comment type="caution">
    <text evidence="1">The sequence shown here is derived from an EMBL/GenBank/DDBJ whole genome shotgun (WGS) entry which is preliminary data.</text>
</comment>
<organism evidence="1 2">
    <name type="scientific">Candidatus Ornithocaccomicrobium faecavium</name>
    <dbReference type="NCBI Taxonomy" id="2840890"/>
    <lineage>
        <taxon>Bacteria</taxon>
        <taxon>Bacillati</taxon>
        <taxon>Bacillota</taxon>
        <taxon>Clostridia</taxon>
        <taxon>Candidatus Ornithocaccomicrobium</taxon>
    </lineage>
</organism>